<dbReference type="GO" id="GO:0016887">
    <property type="term" value="F:ATP hydrolysis activity"/>
    <property type="evidence" value="ECO:0007669"/>
    <property type="project" value="InterPro"/>
</dbReference>
<protein>
    <submittedName>
        <fullName evidence="1">Uncharacterized protein</fullName>
    </submittedName>
</protein>
<proteinExistence type="predicted"/>
<reference evidence="1" key="1">
    <citation type="submission" date="2017-05" db="UniProtKB">
        <authorList>
            <consortium name="EnsemblMetazoa"/>
        </authorList>
    </citation>
    <scope>IDENTIFICATION</scope>
</reference>
<dbReference type="InParanoid" id="A0A1X7SDQ3"/>
<evidence type="ECO:0000313" key="1">
    <source>
        <dbReference type="EnsemblMetazoa" id="Aqu2.1.00185_001"/>
    </source>
</evidence>
<dbReference type="STRING" id="400682.A0A1X7SDQ3"/>
<dbReference type="PANTHER" id="PTHR22605:SF16">
    <property type="entry name" value="E3 UBIQUITIN-PROTEIN LIGASE RNF213"/>
    <property type="match status" value="1"/>
</dbReference>
<organism evidence="1">
    <name type="scientific">Amphimedon queenslandica</name>
    <name type="common">Sponge</name>
    <dbReference type="NCBI Taxonomy" id="400682"/>
    <lineage>
        <taxon>Eukaryota</taxon>
        <taxon>Metazoa</taxon>
        <taxon>Porifera</taxon>
        <taxon>Demospongiae</taxon>
        <taxon>Heteroscleromorpha</taxon>
        <taxon>Haplosclerida</taxon>
        <taxon>Niphatidae</taxon>
        <taxon>Amphimedon</taxon>
    </lineage>
</organism>
<accession>A0A1X7SDQ3</accession>
<sequence length="158" mass="18161">SDTFYGALVKHIKNLLEEREKNFVYKEWVLNEALSTEKLQSGGTFQNVLTRRLDEVIIPLFADILLFVDHYSNLNLLKEARDYVEQLWLSIFSNEELVLFSYQSYAMGKGIHELQPTTTGVIGGRVLAADEEFVCCFPFFWLIKEAIEAKLDAVRTSS</sequence>
<dbReference type="GO" id="GO:0004842">
    <property type="term" value="F:ubiquitin-protein transferase activity"/>
    <property type="evidence" value="ECO:0007669"/>
    <property type="project" value="InterPro"/>
</dbReference>
<name>A0A1X7SDQ3_AMPQE</name>
<dbReference type="InterPro" id="IPR031248">
    <property type="entry name" value="RNF213"/>
</dbReference>
<dbReference type="AlphaFoldDB" id="A0A1X7SDQ3"/>
<dbReference type="OrthoDB" id="2423195at2759"/>
<dbReference type="PANTHER" id="PTHR22605">
    <property type="entry name" value="RZ-TYPE DOMAIN-CONTAINING PROTEIN"/>
    <property type="match status" value="1"/>
</dbReference>
<dbReference type="EnsemblMetazoa" id="Aqu2.1.00185_001">
    <property type="protein sequence ID" value="Aqu2.1.00185_001"/>
    <property type="gene ID" value="Aqu2.1.00185"/>
</dbReference>